<keyword evidence="3" id="KW-0479">Metal-binding</keyword>
<evidence type="ECO:0000259" key="8">
    <source>
        <dbReference type="Pfam" id="PF01930"/>
    </source>
</evidence>
<dbReference type="PATRIC" id="fig|634498.28.peg.1998"/>
<accession>D3E0C3</accession>
<proteinExistence type="predicted"/>
<dbReference type="EMBL" id="CP001719">
    <property type="protein sequence ID" value="ADC47847.1"/>
    <property type="molecule type" value="Genomic_DNA"/>
</dbReference>
<dbReference type="Gene3D" id="3.90.320.10">
    <property type="match status" value="1"/>
</dbReference>
<dbReference type="GO" id="GO:0004518">
    <property type="term" value="F:nuclease activity"/>
    <property type="evidence" value="ECO:0007669"/>
    <property type="project" value="UniProtKB-KW"/>
</dbReference>
<dbReference type="InterPro" id="IPR011604">
    <property type="entry name" value="PDDEXK-like_dom_sf"/>
</dbReference>
<dbReference type="GO" id="GO:0051536">
    <property type="term" value="F:iron-sulfur cluster binding"/>
    <property type="evidence" value="ECO:0007669"/>
    <property type="project" value="UniProtKB-KW"/>
</dbReference>
<feature type="coiled-coil region" evidence="7">
    <location>
        <begin position="125"/>
        <end position="152"/>
    </location>
</feature>
<dbReference type="STRING" id="634498.mru_1997"/>
<name>D3E0C3_METRM</name>
<evidence type="ECO:0000256" key="3">
    <source>
        <dbReference type="ARBA" id="ARBA00022723"/>
    </source>
</evidence>
<evidence type="ECO:0000313" key="9">
    <source>
        <dbReference type="EMBL" id="ADC47847.1"/>
    </source>
</evidence>
<dbReference type="InterPro" id="IPR022765">
    <property type="entry name" value="Dna2/Cas4_DUF83"/>
</dbReference>
<dbReference type="Proteomes" id="UP000008680">
    <property type="component" value="Chromosome"/>
</dbReference>
<dbReference type="eggNOG" id="arCOG00793">
    <property type="taxonomic scope" value="Archaea"/>
</dbReference>
<evidence type="ECO:0000256" key="1">
    <source>
        <dbReference type="ARBA" id="ARBA00001966"/>
    </source>
</evidence>
<dbReference type="PANTHER" id="PTHR36531:SF6">
    <property type="entry name" value="DNA REPLICATION ATP-DEPENDENT HELICASE_NUCLEASE DNA2"/>
    <property type="match status" value="1"/>
</dbReference>
<evidence type="ECO:0000256" key="5">
    <source>
        <dbReference type="ARBA" id="ARBA00023004"/>
    </source>
</evidence>
<dbReference type="KEGG" id="mru:mru_1997"/>
<keyword evidence="10" id="KW-1185">Reference proteome</keyword>
<dbReference type="GO" id="GO:0046872">
    <property type="term" value="F:metal ion binding"/>
    <property type="evidence" value="ECO:0007669"/>
    <property type="project" value="UniProtKB-KW"/>
</dbReference>
<evidence type="ECO:0000256" key="4">
    <source>
        <dbReference type="ARBA" id="ARBA00022801"/>
    </source>
</evidence>
<dbReference type="HOGENOM" id="CLU_1006891_0_0_2"/>
<evidence type="ECO:0000256" key="2">
    <source>
        <dbReference type="ARBA" id="ARBA00022722"/>
    </source>
</evidence>
<comment type="cofactor">
    <cofactor evidence="1">
        <name>[4Fe-4S] cluster</name>
        <dbReference type="ChEBI" id="CHEBI:49883"/>
    </cofactor>
</comment>
<dbReference type="Pfam" id="PF01930">
    <property type="entry name" value="Cas_Cas4"/>
    <property type="match status" value="1"/>
</dbReference>
<keyword evidence="6" id="KW-0411">Iron-sulfur</keyword>
<dbReference type="PANTHER" id="PTHR36531">
    <property type="entry name" value="CRISPR-ASSOCIATED EXONUCLEASE CAS4"/>
    <property type="match status" value="1"/>
</dbReference>
<protein>
    <recommendedName>
        <fullName evidence="8">DUF83 domain-containing protein</fullName>
    </recommendedName>
</protein>
<keyword evidence="7" id="KW-0175">Coiled coil</keyword>
<dbReference type="AlphaFoldDB" id="D3E0C3"/>
<dbReference type="GO" id="GO:0016787">
    <property type="term" value="F:hydrolase activity"/>
    <property type="evidence" value="ECO:0007669"/>
    <property type="project" value="UniProtKB-KW"/>
</dbReference>
<sequence>MLSISTIKTYMFCPLKLYFQSEIDEIYDEEEYFVPKTLKDLRIDIQDLLHKNLRLVKKDMELKEIEETLSKGVFNQIETTFEIIEELNETKKEKERREKSSIYKDSNIEFLDEDRQILNASLEDNDGTLEDLDNEEDEIKKLKDEIIDEVNLNLKILSLKASQAMKNLEKDGNEIQNLFFQSSMYNTLIRDLGIDLIGVIDKIEVEKGKYFPILLKTSNPPSKGVWQSDEIELIANALLVEGEFNTYITVGFVEYLKIGERRPIVIDTFARKKFFKLLTKINKIVEDGEIPHVKTSVKKCRNCEYRELCEKA</sequence>
<dbReference type="RefSeq" id="WP_012956795.1">
    <property type="nucleotide sequence ID" value="NC_013790.1"/>
</dbReference>
<reference evidence="9 10" key="1">
    <citation type="journal article" date="2010" name="PLoS ONE">
        <title>The genome sequence of the rumen methanogen Methanobrevibacter ruminantium reveals new possibilities for controlling ruminant methane emissions.</title>
        <authorList>
            <person name="Leahy S.C."/>
            <person name="Kelly W.J."/>
            <person name="Altermann E."/>
            <person name="Ronimus R.S."/>
            <person name="Yeoman C.J."/>
            <person name="Pacheco D.M."/>
            <person name="Li D."/>
            <person name="Kong Z."/>
            <person name="McTavish S."/>
            <person name="Sang C."/>
            <person name="Lambie S.C."/>
            <person name="Janssen P.H."/>
            <person name="Dey D."/>
            <person name="Attwood G.T."/>
        </authorList>
    </citation>
    <scope>NUCLEOTIDE SEQUENCE [LARGE SCALE GENOMIC DNA]</scope>
    <source>
        <strain evidence="10">ATCC 35063 / DSM 1093 / JCM 13430 / OCM 146 / M1</strain>
    </source>
</reference>
<evidence type="ECO:0000256" key="6">
    <source>
        <dbReference type="ARBA" id="ARBA00023014"/>
    </source>
</evidence>
<feature type="domain" description="DUF83" evidence="8">
    <location>
        <begin position="190"/>
        <end position="309"/>
    </location>
</feature>
<gene>
    <name evidence="9" type="ordered locus">mru_1997</name>
</gene>
<keyword evidence="2" id="KW-0540">Nuclease</keyword>
<evidence type="ECO:0000256" key="7">
    <source>
        <dbReference type="SAM" id="Coils"/>
    </source>
</evidence>
<keyword evidence="4" id="KW-0378">Hydrolase</keyword>
<evidence type="ECO:0000313" key="10">
    <source>
        <dbReference type="Proteomes" id="UP000008680"/>
    </source>
</evidence>
<keyword evidence="5" id="KW-0408">Iron</keyword>
<dbReference type="GeneID" id="25394040"/>
<dbReference type="InterPro" id="IPR051827">
    <property type="entry name" value="Cas4_exonuclease"/>
</dbReference>
<organism evidence="9 10">
    <name type="scientific">Methanobrevibacter ruminantium (strain ATCC 35063 / DSM 1093 / JCM 13430 / OCM 146 / M1)</name>
    <name type="common">Methanobacterium ruminantium</name>
    <dbReference type="NCBI Taxonomy" id="634498"/>
    <lineage>
        <taxon>Archaea</taxon>
        <taxon>Methanobacteriati</taxon>
        <taxon>Methanobacteriota</taxon>
        <taxon>Methanomada group</taxon>
        <taxon>Methanobacteria</taxon>
        <taxon>Methanobacteriales</taxon>
        <taxon>Methanobacteriaceae</taxon>
        <taxon>Methanobrevibacter</taxon>
    </lineage>
</organism>
<dbReference type="OrthoDB" id="26676at2157"/>